<name>A0A0E1EFG0_STRAG</name>
<dbReference type="InterPro" id="IPR011990">
    <property type="entry name" value="TPR-like_helical_dom_sf"/>
</dbReference>
<evidence type="ECO:0000313" key="2">
    <source>
        <dbReference type="EMBL" id="KLJ30477.1"/>
    </source>
</evidence>
<comment type="caution">
    <text evidence="4">The sequence shown here is derived from an EMBL/GenBank/DDBJ whole genome shotgun (WGS) entry which is preliminary data.</text>
</comment>
<dbReference type="NCBIfam" id="TIGR01716">
    <property type="entry name" value="RGG_Cterm"/>
    <property type="match status" value="1"/>
</dbReference>
<organism evidence="4 7">
    <name type="scientific">Streptococcus agalactiae</name>
    <dbReference type="NCBI Taxonomy" id="1311"/>
    <lineage>
        <taxon>Bacteria</taxon>
        <taxon>Bacillati</taxon>
        <taxon>Bacillota</taxon>
        <taxon>Bacilli</taxon>
        <taxon>Lactobacillales</taxon>
        <taxon>Streptococcaceae</taxon>
        <taxon>Streptococcus</taxon>
    </lineage>
</organism>
<evidence type="ECO:0000313" key="7">
    <source>
        <dbReference type="Proteomes" id="UP000256718"/>
    </source>
</evidence>
<protein>
    <submittedName>
        <fullName evidence="4">MutR family transcriptional regulator</fullName>
    </submittedName>
</protein>
<dbReference type="SMR" id="A0A0E1EFG0"/>
<dbReference type="InterPro" id="IPR010057">
    <property type="entry name" value="Transcription_activator_Rgg_C"/>
</dbReference>
<gene>
    <name evidence="3" type="ORF">AX245_02395</name>
    <name evidence="4" type="ORF">C4618_12655</name>
    <name evidence="2" type="ORF">WA45_02700</name>
</gene>
<reference evidence="4 7" key="3">
    <citation type="journal article" date="2018" name="Emerg. Microbes Infect.">
        <title>Phenotypic and molecular analysis of nontypeable Group B streptococci: identification of cps2a and hybrid cps2a/cps5 Group B streptococcal capsule gene clusters.</title>
        <authorList>
            <person name="Alhhazmi A."/>
            <person name="Tyrrell G.J."/>
        </authorList>
    </citation>
    <scope>NUCLEOTIDE SEQUENCE [LARGE SCALE GENOMIC DNA]</scope>
    <source>
        <strain evidence="4 7">PLGBS17</strain>
    </source>
</reference>
<dbReference type="PANTHER" id="PTHR37038:SF12">
    <property type="entry name" value="TRANSCRIPTIONAL REGULATOR"/>
    <property type="match status" value="1"/>
</dbReference>
<evidence type="ECO:0000313" key="5">
    <source>
        <dbReference type="Proteomes" id="UP000035174"/>
    </source>
</evidence>
<proteinExistence type="predicted"/>
<dbReference type="Pfam" id="PF21259">
    <property type="entry name" value="Rgg_C"/>
    <property type="match status" value="1"/>
</dbReference>
<dbReference type="EMBL" id="LCVB01000015">
    <property type="protein sequence ID" value="KLJ30477.1"/>
    <property type="molecule type" value="Genomic_DNA"/>
</dbReference>
<evidence type="ECO:0000313" key="6">
    <source>
        <dbReference type="Proteomes" id="UP000093122"/>
    </source>
</evidence>
<dbReference type="RefSeq" id="WP_000477654.1">
    <property type="nucleotide sequence ID" value="NZ_AP018935.1"/>
</dbReference>
<dbReference type="OMA" id="HEHVAMM"/>
<dbReference type="InterPro" id="IPR010982">
    <property type="entry name" value="Lambda_DNA-bd_dom_sf"/>
</dbReference>
<dbReference type="SUPFAM" id="SSF47413">
    <property type="entry name" value="lambda repressor-like DNA-binding domains"/>
    <property type="match status" value="1"/>
</dbReference>
<dbReference type="InterPro" id="IPR001387">
    <property type="entry name" value="Cro/C1-type_HTH"/>
</dbReference>
<reference evidence="2 5" key="1">
    <citation type="journal article" date="2015" name="PLoS ONE">
        <title>Genomic analysis reveals the molecular basis for capsule loss in the group B streptococcus population.</title>
        <authorList>
            <consortium name="DEVANI Consortium"/>
            <person name="Rosini R."/>
            <person name="Campisi E."/>
            <person name="De Chiara M."/>
            <person name="Tettelin H."/>
            <person name="Rinaudo D."/>
            <person name="Toniolo C."/>
            <person name="Metruccio M."/>
            <person name="Guidotti S."/>
            <person name="Sorensen U.B."/>
            <person name="Kilian M."/>
            <person name="Ramirez M."/>
            <person name="Janulczyk R."/>
            <person name="Donati C."/>
            <person name="Grandi G."/>
            <person name="Margarit I."/>
        </authorList>
    </citation>
    <scope>NUCLEOTIDE SEQUENCE [LARGE SCALE GENOMIC DNA]</scope>
    <source>
        <strain evidence="2 5">ES-PW-063</strain>
    </source>
</reference>
<dbReference type="SUPFAM" id="SSF48452">
    <property type="entry name" value="TPR-like"/>
    <property type="match status" value="1"/>
</dbReference>
<dbReference type="CDD" id="cd00093">
    <property type="entry name" value="HTH_XRE"/>
    <property type="match status" value="1"/>
</dbReference>
<dbReference type="EMBL" id="QHGZ01000256">
    <property type="protein sequence ID" value="RDY74797.1"/>
    <property type="molecule type" value="Genomic_DNA"/>
</dbReference>
<dbReference type="Proteomes" id="UP000035174">
    <property type="component" value="Unassembled WGS sequence"/>
</dbReference>
<feature type="domain" description="HTH cro/C1-type" evidence="1">
    <location>
        <begin position="8"/>
        <end position="61"/>
    </location>
</feature>
<evidence type="ECO:0000313" key="4">
    <source>
        <dbReference type="EMBL" id="RDY74797.1"/>
    </source>
</evidence>
<dbReference type="EMBL" id="MAWT01000001">
    <property type="protein sequence ID" value="OCM72845.1"/>
    <property type="molecule type" value="Genomic_DNA"/>
</dbReference>
<dbReference type="GO" id="GO:0003677">
    <property type="term" value="F:DNA binding"/>
    <property type="evidence" value="ECO:0007669"/>
    <property type="project" value="InterPro"/>
</dbReference>
<dbReference type="SMART" id="SM00530">
    <property type="entry name" value="HTH_XRE"/>
    <property type="match status" value="1"/>
</dbReference>
<dbReference type="InterPro" id="IPR053163">
    <property type="entry name" value="HTH-type_regulator_Rgg"/>
</dbReference>
<dbReference type="PROSITE" id="PS50943">
    <property type="entry name" value="HTH_CROC1"/>
    <property type="match status" value="1"/>
</dbReference>
<dbReference type="Gene3D" id="1.25.40.400">
    <property type="match status" value="1"/>
</dbReference>
<sequence length="286" mass="33808">MFKYVPIFREFRLNRQFSLKQVASNELSVSQLSRFERGESDLSLTKFLGALEAIDLSISEFMDRVNKYQKSDQISLMSQMAQYHYQRDVAGLEKMISVEEGKLKKDSSDIRCRLNIVLFRGMICECDSSRKMSEEDLCFLSDYLFQKDSWEISDYILIGNLYRYYNTRHICQLVKEVINQKEYYRDIYTNRNVVEATLLNVVETLIERRALEEATFFLEKVEALLNNERNAYHRIILLYEKGFLAYAKGDSRGIQSMKQAIFCFQAIGSKHHVENFQEHFNRVTRL</sequence>
<dbReference type="PANTHER" id="PTHR37038">
    <property type="entry name" value="TRANSCRIPTIONAL REGULATOR-RELATED"/>
    <property type="match status" value="1"/>
</dbReference>
<dbReference type="KEGG" id="sage:EN72_01480"/>
<dbReference type="AlphaFoldDB" id="A0A0E1EFG0"/>
<dbReference type="Gene3D" id="1.10.260.40">
    <property type="entry name" value="lambda repressor-like DNA-binding domains"/>
    <property type="match status" value="1"/>
</dbReference>
<dbReference type="Proteomes" id="UP000256718">
    <property type="component" value="Unassembled WGS sequence"/>
</dbReference>
<reference evidence="3 6" key="2">
    <citation type="journal article" date="2016" name="Sci. Rep.">
        <title>Serotype IV Streptococcus agalactiae ST-452 has arisen from large genomic recombination events between CC23 and the hypervirulent CC17 lineages.</title>
        <authorList>
            <person name="Campisi E."/>
            <person name="Rinaudo C.D."/>
            <person name="Donati C."/>
            <person name="Barucco M."/>
            <person name="Torricelli G."/>
            <person name="Edwards M.S."/>
            <person name="Baker C.J."/>
            <person name="Margarit I."/>
            <person name="Rosini R."/>
        </authorList>
    </citation>
    <scope>NUCLEOTIDE SEQUENCE [LARGE SCALE GENOMIC DNA]</scope>
    <source>
        <strain evidence="3 6">CZ-PW-140</strain>
    </source>
</reference>
<evidence type="ECO:0000259" key="1">
    <source>
        <dbReference type="PROSITE" id="PS50943"/>
    </source>
</evidence>
<accession>A0A0E1EFG0</accession>
<evidence type="ECO:0000313" key="3">
    <source>
        <dbReference type="EMBL" id="OCM72845.1"/>
    </source>
</evidence>
<dbReference type="Proteomes" id="UP000093122">
    <property type="component" value="Unassembled WGS sequence"/>
</dbReference>